<dbReference type="Pfam" id="PF20150">
    <property type="entry name" value="2EXR"/>
    <property type="match status" value="1"/>
</dbReference>
<comment type="caution">
    <text evidence="3">The sequence shown here is derived from an EMBL/GenBank/DDBJ whole genome shotgun (WGS) entry which is preliminary data.</text>
</comment>
<dbReference type="VEuPathDB" id="FungiDB:SMAC_05589"/>
<dbReference type="Proteomes" id="UP000433876">
    <property type="component" value="Unassembled WGS sequence"/>
</dbReference>
<accession>A0A8S8ZHF8</accession>
<dbReference type="PANTHER" id="PTHR35910:SF1">
    <property type="entry name" value="2EXR DOMAIN-CONTAINING PROTEIN"/>
    <property type="match status" value="1"/>
</dbReference>
<gene>
    <name evidence="3" type="ORF">SMACR_05589</name>
</gene>
<feature type="compositionally biased region" description="Polar residues" evidence="1">
    <location>
        <begin position="240"/>
        <end position="257"/>
    </location>
</feature>
<dbReference type="InterPro" id="IPR045518">
    <property type="entry name" value="2EXR"/>
</dbReference>
<feature type="domain" description="2EXR" evidence="2">
    <location>
        <begin position="4"/>
        <end position="86"/>
    </location>
</feature>
<evidence type="ECO:0000313" key="3">
    <source>
        <dbReference type="EMBL" id="KAA8627915.1"/>
    </source>
</evidence>
<organism evidence="3 4">
    <name type="scientific">Sordaria macrospora</name>
    <dbReference type="NCBI Taxonomy" id="5147"/>
    <lineage>
        <taxon>Eukaryota</taxon>
        <taxon>Fungi</taxon>
        <taxon>Dikarya</taxon>
        <taxon>Ascomycota</taxon>
        <taxon>Pezizomycotina</taxon>
        <taxon>Sordariomycetes</taxon>
        <taxon>Sordariomycetidae</taxon>
        <taxon>Sordariales</taxon>
        <taxon>Sordariaceae</taxon>
        <taxon>Sordaria</taxon>
    </lineage>
</organism>
<dbReference type="PANTHER" id="PTHR35910">
    <property type="entry name" value="2EXR DOMAIN-CONTAINING PROTEIN"/>
    <property type="match status" value="1"/>
</dbReference>
<reference evidence="3 4" key="1">
    <citation type="submission" date="2017-07" db="EMBL/GenBank/DDBJ databases">
        <title>Genome sequence of the Sordaria macrospora wild type strain R19027.</title>
        <authorList>
            <person name="Nowrousian M."/>
            <person name="Teichert I."/>
            <person name="Kueck U."/>
        </authorList>
    </citation>
    <scope>NUCLEOTIDE SEQUENCE [LARGE SCALE GENOMIC DNA]</scope>
    <source>
        <strain evidence="3 4">R19027</strain>
        <tissue evidence="3">Mycelium</tissue>
    </source>
</reference>
<dbReference type="AlphaFoldDB" id="A0A8S8ZHF8"/>
<evidence type="ECO:0000313" key="4">
    <source>
        <dbReference type="Proteomes" id="UP000433876"/>
    </source>
</evidence>
<protein>
    <recommendedName>
        <fullName evidence="2">2EXR domain-containing protein</fullName>
    </recommendedName>
</protein>
<evidence type="ECO:0000256" key="1">
    <source>
        <dbReference type="SAM" id="MobiDB-lite"/>
    </source>
</evidence>
<sequence>MATFHSFPRLPWELPAQIWEMAVESRNVFVIVASNLHNPEVYKHYPKFELWGPRIYKHGTPVPAVPHVCQEARNHFQRQEIYEQAFNITPTIILKELHDTPKFRAWRYRKKSKKRGGAATKLSNINAQEERERHWDGDKIQRLQINIRTIRFEYFESTFLLDSFPNVRELYIDCRIGDVENRGYHYEELDKLVGVENVWLIPHPRVDPGIFKTTITLARMRPELHEYWRCEEEERERSGVGNNVDQVLSETSVPDGE</sequence>
<name>A0A8S8ZHF8_SORMA</name>
<dbReference type="EMBL" id="NMPR01000223">
    <property type="protein sequence ID" value="KAA8627915.1"/>
    <property type="molecule type" value="Genomic_DNA"/>
</dbReference>
<evidence type="ECO:0000259" key="2">
    <source>
        <dbReference type="Pfam" id="PF20150"/>
    </source>
</evidence>
<feature type="region of interest" description="Disordered" evidence="1">
    <location>
        <begin position="236"/>
        <end position="257"/>
    </location>
</feature>
<proteinExistence type="predicted"/>